<dbReference type="InterPro" id="IPR036058">
    <property type="entry name" value="Kazal_dom_sf"/>
</dbReference>
<dbReference type="SUPFAM" id="SSF100895">
    <property type="entry name" value="Kazal-type serine protease inhibitors"/>
    <property type="match status" value="4"/>
</dbReference>
<sequence length="202" mass="21867">MNPVCGSDGTTYANPCTFRIAQCSKHLLTLHAFGPCDAPTWICPSACGYSYARVCGSDGVTYANVCEFKNAKCRIPSLTLHNANGGCDEACPDACIEIYQPVCGTDGKTYDNECVLRRQACHDNTKVSVDFTGACDVHAGVHVRQADPDCPQACVEVFHPVCGSDGHTYENECSMKRDACAKHVKITVVREGDCEGKWPMDQ</sequence>
<dbReference type="GO" id="GO:0030154">
    <property type="term" value="P:cell differentiation"/>
    <property type="evidence" value="ECO:0007669"/>
    <property type="project" value="TreeGrafter"/>
</dbReference>
<dbReference type="Pfam" id="PF07648">
    <property type="entry name" value="Kazal_2"/>
    <property type="match status" value="3"/>
</dbReference>
<comment type="caution">
    <text evidence="5">The sequence shown here is derived from an EMBL/GenBank/DDBJ whole genome shotgun (WGS) entry which is preliminary data.</text>
</comment>
<dbReference type="Pfam" id="PF00050">
    <property type="entry name" value="Kazal_1"/>
    <property type="match status" value="1"/>
</dbReference>
<evidence type="ECO:0000256" key="3">
    <source>
        <dbReference type="ARBA" id="ARBA00023157"/>
    </source>
</evidence>
<protein>
    <recommendedName>
        <fullName evidence="4">Kazal-like domain-containing protein</fullName>
    </recommendedName>
</protein>
<evidence type="ECO:0000256" key="1">
    <source>
        <dbReference type="ARBA" id="ARBA00022690"/>
    </source>
</evidence>
<keyword evidence="3" id="KW-1015">Disulfide bond</keyword>
<evidence type="ECO:0000313" key="6">
    <source>
        <dbReference type="Proteomes" id="UP000285060"/>
    </source>
</evidence>
<keyword evidence="2" id="KW-0722">Serine protease inhibitor</keyword>
<dbReference type="VEuPathDB" id="FungiDB:H310_07153"/>
<evidence type="ECO:0000256" key="2">
    <source>
        <dbReference type="ARBA" id="ARBA00022900"/>
    </source>
</evidence>
<feature type="domain" description="Kazal-like" evidence="4">
    <location>
        <begin position="39"/>
        <end position="74"/>
    </location>
</feature>
<accession>A0A3R7A8M4</accession>
<dbReference type="CDD" id="cd00104">
    <property type="entry name" value="KAZAL_FS"/>
    <property type="match status" value="4"/>
</dbReference>
<feature type="domain" description="Kazal-like" evidence="4">
    <location>
        <begin position="1"/>
        <end position="38"/>
    </location>
</feature>
<keyword evidence="6" id="KW-1185">Reference proteome</keyword>
<feature type="domain" description="Kazal-like" evidence="4">
    <location>
        <begin position="144"/>
        <end position="196"/>
    </location>
</feature>
<feature type="domain" description="Kazal-like" evidence="4">
    <location>
        <begin position="81"/>
        <end position="137"/>
    </location>
</feature>
<dbReference type="PROSITE" id="PS51465">
    <property type="entry name" value="KAZAL_2"/>
    <property type="match status" value="4"/>
</dbReference>
<dbReference type="Gene3D" id="3.30.60.30">
    <property type="match status" value="4"/>
</dbReference>
<proteinExistence type="predicted"/>
<evidence type="ECO:0000259" key="4">
    <source>
        <dbReference type="PROSITE" id="PS51465"/>
    </source>
</evidence>
<reference evidence="5 6" key="1">
    <citation type="submission" date="2018-08" db="EMBL/GenBank/DDBJ databases">
        <title>Aphanomyces genome sequencing and annotation.</title>
        <authorList>
            <person name="Minardi D."/>
            <person name="Oidtmann B."/>
            <person name="Van Der Giezen M."/>
            <person name="Studholme D.J."/>
        </authorList>
    </citation>
    <scope>NUCLEOTIDE SEQUENCE [LARGE SCALE GENOMIC DNA]</scope>
    <source>
        <strain evidence="5 6">NJM0002</strain>
    </source>
</reference>
<dbReference type="AlphaFoldDB" id="A0A3R7A8M4"/>
<evidence type="ECO:0000313" key="5">
    <source>
        <dbReference type="EMBL" id="RHY29374.1"/>
    </source>
</evidence>
<dbReference type="PANTHER" id="PTHR10913">
    <property type="entry name" value="FOLLISTATIN-RELATED"/>
    <property type="match status" value="1"/>
</dbReference>
<organism evidence="5 6">
    <name type="scientific">Aphanomyces invadans</name>
    <dbReference type="NCBI Taxonomy" id="157072"/>
    <lineage>
        <taxon>Eukaryota</taxon>
        <taxon>Sar</taxon>
        <taxon>Stramenopiles</taxon>
        <taxon>Oomycota</taxon>
        <taxon>Saprolegniomycetes</taxon>
        <taxon>Saprolegniales</taxon>
        <taxon>Verrucalvaceae</taxon>
        <taxon>Aphanomyces</taxon>
    </lineage>
</organism>
<dbReference type="Proteomes" id="UP000285060">
    <property type="component" value="Unassembled WGS sequence"/>
</dbReference>
<dbReference type="PANTHER" id="PTHR10913:SF45">
    <property type="entry name" value="FOLLISTATIN, ISOFORM A-RELATED"/>
    <property type="match status" value="1"/>
</dbReference>
<dbReference type="InterPro" id="IPR002350">
    <property type="entry name" value="Kazal_dom"/>
</dbReference>
<dbReference type="GO" id="GO:0005576">
    <property type="term" value="C:extracellular region"/>
    <property type="evidence" value="ECO:0007669"/>
    <property type="project" value="TreeGrafter"/>
</dbReference>
<gene>
    <name evidence="5" type="ORF">DYB32_005194</name>
</gene>
<dbReference type="InterPro" id="IPR050653">
    <property type="entry name" value="Prot_Inhib_GrowthFact_Antg"/>
</dbReference>
<dbReference type="EMBL" id="QUSY01000449">
    <property type="protein sequence ID" value="RHY29374.1"/>
    <property type="molecule type" value="Genomic_DNA"/>
</dbReference>
<dbReference type="SMART" id="SM00280">
    <property type="entry name" value="KAZAL"/>
    <property type="match status" value="4"/>
</dbReference>
<keyword evidence="1" id="KW-0646">Protease inhibitor</keyword>
<name>A0A3R7A8M4_9STRA</name>